<feature type="region of interest" description="Disordered" evidence="1">
    <location>
        <begin position="196"/>
        <end position="237"/>
    </location>
</feature>
<organism evidence="2 3">
    <name type="scientific">Georgenia alba</name>
    <dbReference type="NCBI Taxonomy" id="2233858"/>
    <lineage>
        <taxon>Bacteria</taxon>
        <taxon>Bacillati</taxon>
        <taxon>Actinomycetota</taxon>
        <taxon>Actinomycetes</taxon>
        <taxon>Micrococcales</taxon>
        <taxon>Bogoriellaceae</taxon>
        <taxon>Georgenia</taxon>
    </lineage>
</organism>
<gene>
    <name evidence="2" type="ORF">ACFQQL_07550</name>
</gene>
<evidence type="ECO:0000256" key="1">
    <source>
        <dbReference type="SAM" id="MobiDB-lite"/>
    </source>
</evidence>
<sequence length="237" mass="26144">MTVQPGTLLRDLPPGASHVEAERLLRAAGWTSCGRGDWAIALASPDRELAARISPFDPVGPYTARLYDEASRTRRVPVLHEHRRLDGGGDIQVMEHLDPVPTETARGFLAQLAEPTPELSQLAQIVRAIHRIAQRELPWCGPLDENPSNVMRAADGRLVLCDPFYADGPDLYATAQRDPDRVAALIPEDQRRWMTEIPLAESGPWPAEGRDAMRKPSSVPMNAGTRSDVESARDHLI</sequence>
<evidence type="ECO:0000313" key="2">
    <source>
        <dbReference type="EMBL" id="MFC7404960.1"/>
    </source>
</evidence>
<proteinExistence type="predicted"/>
<accession>A0ABW2Q630</accession>
<comment type="caution">
    <text evidence="2">The sequence shown here is derived from an EMBL/GenBank/DDBJ whole genome shotgun (WGS) entry which is preliminary data.</text>
</comment>
<dbReference type="RefSeq" id="WP_382392843.1">
    <property type="nucleotide sequence ID" value="NZ_JBHTCQ010000001.1"/>
</dbReference>
<protein>
    <submittedName>
        <fullName evidence="2">Uncharacterized protein</fullName>
    </submittedName>
</protein>
<dbReference type="EMBL" id="JBHTCQ010000001">
    <property type="protein sequence ID" value="MFC7404960.1"/>
    <property type="molecule type" value="Genomic_DNA"/>
</dbReference>
<feature type="compositionally biased region" description="Basic and acidic residues" evidence="1">
    <location>
        <begin position="227"/>
        <end position="237"/>
    </location>
</feature>
<keyword evidence="3" id="KW-1185">Reference proteome</keyword>
<evidence type="ECO:0000313" key="3">
    <source>
        <dbReference type="Proteomes" id="UP001596455"/>
    </source>
</evidence>
<dbReference type="Proteomes" id="UP001596455">
    <property type="component" value="Unassembled WGS sequence"/>
</dbReference>
<name>A0ABW2Q630_9MICO</name>
<reference evidence="3" key="1">
    <citation type="journal article" date="2019" name="Int. J. Syst. Evol. Microbiol.">
        <title>The Global Catalogue of Microorganisms (GCM) 10K type strain sequencing project: providing services to taxonomists for standard genome sequencing and annotation.</title>
        <authorList>
            <consortium name="The Broad Institute Genomics Platform"/>
            <consortium name="The Broad Institute Genome Sequencing Center for Infectious Disease"/>
            <person name="Wu L."/>
            <person name="Ma J."/>
        </authorList>
    </citation>
    <scope>NUCLEOTIDE SEQUENCE [LARGE SCALE GENOMIC DNA]</scope>
    <source>
        <strain evidence="3">JCM 1490</strain>
    </source>
</reference>